<dbReference type="Gene3D" id="3.40.50.300">
    <property type="entry name" value="P-loop containing nucleotide triphosphate hydrolases"/>
    <property type="match status" value="1"/>
</dbReference>
<comment type="similarity">
    <text evidence="1">Belongs to the small GTPase superfamily. RGK family.</text>
</comment>
<dbReference type="OrthoDB" id="6078420at2759"/>
<keyword evidence="2" id="KW-0597">Phosphoprotein</keyword>
<dbReference type="InterPro" id="IPR051641">
    <property type="entry name" value="RGK_GTP-binding_reg"/>
</dbReference>
<dbReference type="AlphaFoldDB" id="A0A8S3YKB9"/>
<name>A0A8S3YKB9_9EUPU</name>
<evidence type="ECO:0000313" key="4">
    <source>
        <dbReference type="EMBL" id="CAG5115812.1"/>
    </source>
</evidence>
<dbReference type="Proteomes" id="UP000678393">
    <property type="component" value="Unassembled WGS sequence"/>
</dbReference>
<gene>
    <name evidence="4" type="ORF">CUNI_LOCUS1370</name>
</gene>
<dbReference type="PRINTS" id="PR00449">
    <property type="entry name" value="RASTRNSFRMNG"/>
</dbReference>
<dbReference type="PANTHER" id="PTHR45775:SF6">
    <property type="entry name" value="RAD, GEM_KIR FAMILY MEMBER 2, ISOFORM C"/>
    <property type="match status" value="1"/>
</dbReference>
<evidence type="ECO:0000256" key="2">
    <source>
        <dbReference type="ARBA" id="ARBA00022553"/>
    </source>
</evidence>
<feature type="region of interest" description="Disordered" evidence="3">
    <location>
        <begin position="320"/>
        <end position="344"/>
    </location>
</feature>
<dbReference type="SMART" id="SM00175">
    <property type="entry name" value="RAB"/>
    <property type="match status" value="1"/>
</dbReference>
<reference evidence="4" key="1">
    <citation type="submission" date="2021-04" db="EMBL/GenBank/DDBJ databases">
        <authorList>
            <consortium name="Molecular Ecology Group"/>
        </authorList>
    </citation>
    <scope>NUCLEOTIDE SEQUENCE</scope>
</reference>
<evidence type="ECO:0000313" key="5">
    <source>
        <dbReference type="Proteomes" id="UP000678393"/>
    </source>
</evidence>
<keyword evidence="5" id="KW-1185">Reference proteome</keyword>
<evidence type="ECO:0000256" key="1">
    <source>
        <dbReference type="ARBA" id="ARBA00008846"/>
    </source>
</evidence>
<sequence>MLSSEKDFVSTQNDVSERTSSSAPHSRSSSWKRKHRGSTREERRMRRSSRMNSVSMPDCSDTSSNRKGSTSSKECPFCTVRSFKTTSKGIIDSGSFSKSFSANSLLSSGSLNTGHISHQNNIQNNGGVSVDRARIGSIGSSDGSEGAPNASASLSFYRTLVLGYSSVGKSSFVQQLTHSNCQDDEDETDAPESGQTVSVELDGHESTMEFIDVNDLSELEYYRADAFLVMYSVSEPPSFTFASNLLNYLRHELGTDRTIFLVANKTDLVRQRLVPTLEAMQCASSNDCQYIEISTTLNVNLDELLVGILCSITRQLTPVQTTDNSRNTERRRSSSSSDSLPRSTSRALLAISNFFRQACRRERRKHVIPIPHFV</sequence>
<dbReference type="GO" id="GO:0005246">
    <property type="term" value="F:calcium channel regulator activity"/>
    <property type="evidence" value="ECO:0007669"/>
    <property type="project" value="TreeGrafter"/>
</dbReference>
<dbReference type="PROSITE" id="PS51421">
    <property type="entry name" value="RAS"/>
    <property type="match status" value="1"/>
</dbReference>
<feature type="compositionally biased region" description="Polar residues" evidence="3">
    <location>
        <begin position="52"/>
        <end position="73"/>
    </location>
</feature>
<dbReference type="InterPro" id="IPR027417">
    <property type="entry name" value="P-loop_NTPase"/>
</dbReference>
<dbReference type="GO" id="GO:0005886">
    <property type="term" value="C:plasma membrane"/>
    <property type="evidence" value="ECO:0007669"/>
    <property type="project" value="TreeGrafter"/>
</dbReference>
<dbReference type="EMBL" id="CAJHNH020000167">
    <property type="protein sequence ID" value="CAG5115812.1"/>
    <property type="molecule type" value="Genomic_DNA"/>
</dbReference>
<feature type="compositionally biased region" description="Low complexity" evidence="3">
    <location>
        <begin position="334"/>
        <end position="344"/>
    </location>
</feature>
<dbReference type="GO" id="GO:0005525">
    <property type="term" value="F:GTP binding"/>
    <property type="evidence" value="ECO:0007669"/>
    <property type="project" value="InterPro"/>
</dbReference>
<feature type="region of interest" description="Disordered" evidence="3">
    <location>
        <begin position="1"/>
        <end position="74"/>
    </location>
</feature>
<comment type="caution">
    <text evidence="4">The sequence shown here is derived from an EMBL/GenBank/DDBJ whole genome shotgun (WGS) entry which is preliminary data.</text>
</comment>
<evidence type="ECO:0000256" key="3">
    <source>
        <dbReference type="SAM" id="MobiDB-lite"/>
    </source>
</evidence>
<proteinExistence type="inferred from homology"/>
<accession>A0A8S3YKB9</accession>
<organism evidence="4 5">
    <name type="scientific">Candidula unifasciata</name>
    <dbReference type="NCBI Taxonomy" id="100452"/>
    <lineage>
        <taxon>Eukaryota</taxon>
        <taxon>Metazoa</taxon>
        <taxon>Spiralia</taxon>
        <taxon>Lophotrochozoa</taxon>
        <taxon>Mollusca</taxon>
        <taxon>Gastropoda</taxon>
        <taxon>Heterobranchia</taxon>
        <taxon>Euthyneura</taxon>
        <taxon>Panpulmonata</taxon>
        <taxon>Eupulmonata</taxon>
        <taxon>Stylommatophora</taxon>
        <taxon>Helicina</taxon>
        <taxon>Helicoidea</taxon>
        <taxon>Geomitridae</taxon>
        <taxon>Candidula</taxon>
    </lineage>
</organism>
<feature type="compositionally biased region" description="Low complexity" evidence="3">
    <location>
        <begin position="18"/>
        <end position="29"/>
    </location>
</feature>
<dbReference type="PANTHER" id="PTHR45775">
    <property type="entry name" value="RAD, GEM/KIR FAMILY MEMBER 2, ISOFORM C"/>
    <property type="match status" value="1"/>
</dbReference>
<dbReference type="SUPFAM" id="SSF52540">
    <property type="entry name" value="P-loop containing nucleoside triphosphate hydrolases"/>
    <property type="match status" value="1"/>
</dbReference>
<dbReference type="InterPro" id="IPR001806">
    <property type="entry name" value="Small_GTPase"/>
</dbReference>
<protein>
    <submittedName>
        <fullName evidence="4">Uncharacterized protein</fullName>
    </submittedName>
</protein>
<dbReference type="GO" id="GO:0003924">
    <property type="term" value="F:GTPase activity"/>
    <property type="evidence" value="ECO:0007669"/>
    <property type="project" value="InterPro"/>
</dbReference>
<dbReference type="Pfam" id="PF00071">
    <property type="entry name" value="Ras"/>
    <property type="match status" value="1"/>
</dbReference>
<dbReference type="SMART" id="SM00173">
    <property type="entry name" value="RAS"/>
    <property type="match status" value="1"/>
</dbReference>
<dbReference type="PROSITE" id="PS51419">
    <property type="entry name" value="RAB"/>
    <property type="match status" value="1"/>
</dbReference>